<proteinExistence type="predicted"/>
<feature type="region of interest" description="Disordered" evidence="1">
    <location>
        <begin position="158"/>
        <end position="289"/>
    </location>
</feature>
<evidence type="ECO:0000256" key="1">
    <source>
        <dbReference type="SAM" id="MobiDB-lite"/>
    </source>
</evidence>
<feature type="compositionally biased region" description="Basic and acidic residues" evidence="1">
    <location>
        <begin position="232"/>
        <end position="251"/>
    </location>
</feature>
<reference evidence="4" key="1">
    <citation type="submission" date="2025-08" db="UniProtKB">
        <authorList>
            <consortium name="RefSeq"/>
        </authorList>
    </citation>
    <scope>IDENTIFICATION</scope>
    <source>
        <strain evidence="4">11010-0011.00</strain>
        <tissue evidence="4">Whole body</tissue>
    </source>
</reference>
<keyword evidence="3" id="KW-1185">Reference proteome</keyword>
<feature type="compositionally biased region" description="Low complexity" evidence="1">
    <location>
        <begin position="197"/>
        <end position="212"/>
    </location>
</feature>
<evidence type="ECO:0000256" key="2">
    <source>
        <dbReference type="SAM" id="SignalP"/>
    </source>
</evidence>
<protein>
    <submittedName>
        <fullName evidence="4">Proline-, glutamic acid- and leucine-rich protein 1</fullName>
    </submittedName>
</protein>
<feature type="signal peptide" evidence="2">
    <location>
        <begin position="1"/>
        <end position="24"/>
    </location>
</feature>
<sequence>MLSLQRVCLTLLLLVSLYHHLVAGQKSQSELDLERDREREKRGTVTIDFGLLLRNLLQKSAQLSSAKVDITKTILAAKTTRRPARTTTTTTTPAPPPPPPLPPRRRPPIYGGGWRPYDFHKSGYLPFVYDADYSDPPPPVAASTPRRVRPFPRPLSTYYAQKLAPPTPQDYDYDYDGGSAPPQASPPPPPPPPRRPPAQAQQQARRSQPPAQLSDQLVYQYAQPSDTSFKQNTDRQERGGGERVAERKYEEATDANTTAIEDNFSPSDNGNNVDDNGEGGAGTVPGSSSRFWVNYPDNPEEAIPTTQEKLPASNYYFGIPGPSAYLNFLATAPNKDSQTYGAQGHLHYFQHETI</sequence>
<dbReference type="OrthoDB" id="7873271at2759"/>
<keyword evidence="2" id="KW-0732">Signal</keyword>
<dbReference type="AlphaFoldDB" id="A0A6J2U4M1"/>
<feature type="compositionally biased region" description="Polar residues" evidence="1">
    <location>
        <begin position="213"/>
        <end position="231"/>
    </location>
</feature>
<feature type="compositionally biased region" description="Polar residues" evidence="1">
    <location>
        <begin position="254"/>
        <end position="267"/>
    </location>
</feature>
<feature type="chain" id="PRO_5027047978" evidence="2">
    <location>
        <begin position="25"/>
        <end position="354"/>
    </location>
</feature>
<evidence type="ECO:0000313" key="3">
    <source>
        <dbReference type="Proteomes" id="UP000504634"/>
    </source>
</evidence>
<dbReference type="Proteomes" id="UP000504634">
    <property type="component" value="Unplaced"/>
</dbReference>
<dbReference type="GeneID" id="115629708"/>
<organism evidence="3 4">
    <name type="scientific">Drosophila lebanonensis</name>
    <name type="common">Fruit fly</name>
    <name type="synonym">Scaptodrosophila lebanonensis</name>
    <dbReference type="NCBI Taxonomy" id="7225"/>
    <lineage>
        <taxon>Eukaryota</taxon>
        <taxon>Metazoa</taxon>
        <taxon>Ecdysozoa</taxon>
        <taxon>Arthropoda</taxon>
        <taxon>Hexapoda</taxon>
        <taxon>Insecta</taxon>
        <taxon>Pterygota</taxon>
        <taxon>Neoptera</taxon>
        <taxon>Endopterygota</taxon>
        <taxon>Diptera</taxon>
        <taxon>Brachycera</taxon>
        <taxon>Muscomorpha</taxon>
        <taxon>Ephydroidea</taxon>
        <taxon>Drosophilidae</taxon>
        <taxon>Scaptodrosophila</taxon>
    </lineage>
</organism>
<accession>A0A6J2U4M1</accession>
<evidence type="ECO:0000313" key="4">
    <source>
        <dbReference type="RefSeq" id="XP_030382087.1"/>
    </source>
</evidence>
<dbReference type="RefSeq" id="XP_030382087.1">
    <property type="nucleotide sequence ID" value="XM_030526227.1"/>
</dbReference>
<feature type="compositionally biased region" description="Pro residues" evidence="1">
    <location>
        <begin position="183"/>
        <end position="196"/>
    </location>
</feature>
<name>A0A6J2U4M1_DROLE</name>
<gene>
    <name evidence="4" type="primary">LOC115629708</name>
</gene>
<feature type="compositionally biased region" description="Pro residues" evidence="1">
    <location>
        <begin position="93"/>
        <end position="102"/>
    </location>
</feature>
<feature type="region of interest" description="Disordered" evidence="1">
    <location>
        <begin position="79"/>
        <end position="113"/>
    </location>
</feature>